<dbReference type="PANTHER" id="PTHR11748:SF111">
    <property type="entry name" value="D-LACTATE DEHYDROGENASE, MITOCHONDRIAL-RELATED"/>
    <property type="match status" value="1"/>
</dbReference>
<name>A0A6G8PW59_9ACTN</name>
<evidence type="ECO:0000256" key="1">
    <source>
        <dbReference type="ARBA" id="ARBA00008000"/>
    </source>
</evidence>
<dbReference type="GO" id="GO:0071949">
    <property type="term" value="F:FAD binding"/>
    <property type="evidence" value="ECO:0007669"/>
    <property type="project" value="InterPro"/>
</dbReference>
<evidence type="ECO:0000259" key="2">
    <source>
        <dbReference type="PROSITE" id="PS51387"/>
    </source>
</evidence>
<comment type="similarity">
    <text evidence="1">Belongs to the FAD-binding oxidoreductase/transferase type 4 family.</text>
</comment>
<organism evidence="3 4">
    <name type="scientific">Rubrobacter marinus</name>
    <dbReference type="NCBI Taxonomy" id="2653852"/>
    <lineage>
        <taxon>Bacteria</taxon>
        <taxon>Bacillati</taxon>
        <taxon>Actinomycetota</taxon>
        <taxon>Rubrobacteria</taxon>
        <taxon>Rubrobacterales</taxon>
        <taxon>Rubrobacteraceae</taxon>
        <taxon>Rubrobacter</taxon>
    </lineage>
</organism>
<dbReference type="GO" id="GO:1903457">
    <property type="term" value="P:lactate catabolic process"/>
    <property type="evidence" value="ECO:0007669"/>
    <property type="project" value="TreeGrafter"/>
</dbReference>
<reference evidence="3 4" key="1">
    <citation type="submission" date="2019-10" db="EMBL/GenBank/DDBJ databases">
        <title>Rubrobacter sp nov SCSIO 52915 isolated from a deep-sea sediment in the South China Sea.</title>
        <authorList>
            <person name="Chen R.W."/>
        </authorList>
    </citation>
    <scope>NUCLEOTIDE SEQUENCE [LARGE SCALE GENOMIC DNA]</scope>
    <source>
        <strain evidence="3 4">SCSIO 52915</strain>
    </source>
</reference>
<dbReference type="Pfam" id="PF01565">
    <property type="entry name" value="FAD_binding_4"/>
    <property type="match status" value="1"/>
</dbReference>
<dbReference type="InterPro" id="IPR016166">
    <property type="entry name" value="FAD-bd_PCMH"/>
</dbReference>
<dbReference type="InterPro" id="IPR036318">
    <property type="entry name" value="FAD-bd_PCMH-like_sf"/>
</dbReference>
<protein>
    <submittedName>
        <fullName evidence="3">FAD-binding protein</fullName>
    </submittedName>
</protein>
<sequence>MAKIRRDEEAIRALTEVFEDRLRPPHPGEVANADAALAAVSPMSVEEVRWLAEVAARYSVPLSPLGAGTGTEPRAVEGSVIVRFDLMRRVRLPDGDEPWVEAEPGATWLQLEDALRARGRGIAVYPTSAPRATVGGWLATDGLGVGSFEHGRLRENVLSVDVVTRGGEMREVGGEELGAFFGPVEASGVVVAARIGTRRSDADLPVGAAFPGPDGVAGAVADLVDSAAATPLWHLAFVSPVMAAARGLRERYLLYGVYPRPRDSEDWWALRKRVIEVHGGEELDVREAWRVWGQRFFPVAPAQPPPHAARRLVTVAGLSQELESSRPEDAFQGTVSRSGDVLLLALGE</sequence>
<dbReference type="Proteomes" id="UP000502706">
    <property type="component" value="Chromosome"/>
</dbReference>
<dbReference type="InterPro" id="IPR016169">
    <property type="entry name" value="FAD-bd_PCMH_sub2"/>
</dbReference>
<dbReference type="Gene3D" id="3.30.465.10">
    <property type="match status" value="1"/>
</dbReference>
<dbReference type="PANTHER" id="PTHR11748">
    <property type="entry name" value="D-LACTATE DEHYDROGENASE"/>
    <property type="match status" value="1"/>
</dbReference>
<evidence type="ECO:0000313" key="4">
    <source>
        <dbReference type="Proteomes" id="UP000502706"/>
    </source>
</evidence>
<feature type="domain" description="FAD-binding PCMH-type" evidence="2">
    <location>
        <begin position="32"/>
        <end position="200"/>
    </location>
</feature>
<accession>A0A6G8PW59</accession>
<dbReference type="AlphaFoldDB" id="A0A6G8PW59"/>
<keyword evidence="4" id="KW-1185">Reference proteome</keyword>
<dbReference type="SUPFAM" id="SSF56176">
    <property type="entry name" value="FAD-binding/transporter-associated domain-like"/>
    <property type="match status" value="1"/>
</dbReference>
<dbReference type="RefSeq" id="WP_166396115.1">
    <property type="nucleotide sequence ID" value="NZ_CP045121.1"/>
</dbReference>
<dbReference type="GO" id="GO:0008720">
    <property type="term" value="F:D-lactate dehydrogenase (NAD+) activity"/>
    <property type="evidence" value="ECO:0007669"/>
    <property type="project" value="TreeGrafter"/>
</dbReference>
<dbReference type="KEGG" id="rmar:GBA65_07775"/>
<proteinExistence type="inferred from homology"/>
<dbReference type="InterPro" id="IPR006094">
    <property type="entry name" value="Oxid_FAD_bind_N"/>
</dbReference>
<gene>
    <name evidence="3" type="ORF">GBA65_07775</name>
</gene>
<dbReference type="EMBL" id="CP045121">
    <property type="protein sequence ID" value="QIN78440.1"/>
    <property type="molecule type" value="Genomic_DNA"/>
</dbReference>
<evidence type="ECO:0000313" key="3">
    <source>
        <dbReference type="EMBL" id="QIN78440.1"/>
    </source>
</evidence>
<dbReference type="PROSITE" id="PS51387">
    <property type="entry name" value="FAD_PCMH"/>
    <property type="match status" value="1"/>
</dbReference>
<dbReference type="GO" id="GO:0004458">
    <property type="term" value="F:D-lactate dehydrogenase (cytochrome) activity"/>
    <property type="evidence" value="ECO:0007669"/>
    <property type="project" value="TreeGrafter"/>
</dbReference>